<dbReference type="SUPFAM" id="SSF50494">
    <property type="entry name" value="Trypsin-like serine proteases"/>
    <property type="match status" value="1"/>
</dbReference>
<keyword evidence="3" id="KW-0325">Glycoprotein</keyword>
<dbReference type="GO" id="GO:0006508">
    <property type="term" value="P:proteolysis"/>
    <property type="evidence" value="ECO:0007669"/>
    <property type="project" value="InterPro"/>
</dbReference>
<evidence type="ECO:0000313" key="6">
    <source>
        <dbReference type="RefSeq" id="XP_007445528.2"/>
    </source>
</evidence>
<gene>
    <name evidence="6" type="primary">LOC103060606</name>
</gene>
<reference evidence="6" key="1">
    <citation type="submission" date="2025-08" db="UniProtKB">
        <authorList>
            <consortium name="RefSeq"/>
        </authorList>
    </citation>
    <scope>IDENTIFICATION</scope>
    <source>
        <tissue evidence="6">Liver</tissue>
    </source>
</reference>
<dbReference type="InterPro" id="IPR033116">
    <property type="entry name" value="TRYPSIN_SER"/>
</dbReference>
<evidence type="ECO:0000313" key="5">
    <source>
        <dbReference type="Proteomes" id="UP000695026"/>
    </source>
</evidence>
<keyword evidence="1" id="KW-0768">Sushi</keyword>
<dbReference type="PANTHER" id="PTHR46393">
    <property type="entry name" value="SUSHI DOMAIN-CONTAINING PROTEIN"/>
    <property type="match status" value="1"/>
</dbReference>
<dbReference type="OMA" id="CENPYEF"/>
<proteinExistence type="predicted"/>
<evidence type="ECO:0000256" key="3">
    <source>
        <dbReference type="ARBA" id="ARBA00023180"/>
    </source>
</evidence>
<evidence type="ECO:0000256" key="2">
    <source>
        <dbReference type="ARBA" id="ARBA00022737"/>
    </source>
</evidence>
<dbReference type="GO" id="GO:0004252">
    <property type="term" value="F:serine-type endopeptidase activity"/>
    <property type="evidence" value="ECO:0007669"/>
    <property type="project" value="InterPro"/>
</dbReference>
<keyword evidence="2" id="KW-0677">Repeat</keyword>
<dbReference type="Gene3D" id="2.40.10.10">
    <property type="entry name" value="Trypsin-like serine proteases"/>
    <property type="match status" value="1"/>
</dbReference>
<dbReference type="KEGG" id="pbi:103060606"/>
<evidence type="ECO:0000259" key="4">
    <source>
        <dbReference type="PROSITE" id="PS50240"/>
    </source>
</evidence>
<organism evidence="5 6">
    <name type="scientific">Python bivittatus</name>
    <name type="common">Burmese python</name>
    <name type="synonym">Python molurus bivittatus</name>
    <dbReference type="NCBI Taxonomy" id="176946"/>
    <lineage>
        <taxon>Eukaryota</taxon>
        <taxon>Metazoa</taxon>
        <taxon>Chordata</taxon>
        <taxon>Craniata</taxon>
        <taxon>Vertebrata</taxon>
        <taxon>Euteleostomi</taxon>
        <taxon>Lepidosauria</taxon>
        <taxon>Squamata</taxon>
        <taxon>Bifurcata</taxon>
        <taxon>Unidentata</taxon>
        <taxon>Episquamata</taxon>
        <taxon>Toxicofera</taxon>
        <taxon>Serpentes</taxon>
        <taxon>Henophidia</taxon>
        <taxon>Pythonidae</taxon>
        <taxon>Python</taxon>
    </lineage>
</organism>
<accession>A0A9F2RER2</accession>
<name>A0A9F2RER2_PYTBI</name>
<dbReference type="OrthoDB" id="9981647at2759"/>
<dbReference type="InterPro" id="IPR001254">
    <property type="entry name" value="Trypsin_dom"/>
</dbReference>
<dbReference type="InterPro" id="IPR043504">
    <property type="entry name" value="Peptidase_S1_PA_chymotrypsin"/>
</dbReference>
<dbReference type="RefSeq" id="XP_007445528.2">
    <property type="nucleotide sequence ID" value="XM_007445466.3"/>
</dbReference>
<sequence length="118" mass="13446">MACEQDARNAKFYKNITNIKDVVTDRFLCTGGQEPVLDPNTCKGDSGGPLIIQKRLRYIQVGVISWGVVDVCKGRSVTCENPYEFQEGSPSFARDYHINLFRVMPWLKKQLAEELEFI</sequence>
<dbReference type="PANTHER" id="PTHR46393:SF1">
    <property type="entry name" value="COMPLEMENT FACTOR B"/>
    <property type="match status" value="1"/>
</dbReference>
<protein>
    <submittedName>
        <fullName evidence="6">Complement factor B-like</fullName>
    </submittedName>
</protein>
<dbReference type="PROSITE" id="PS00135">
    <property type="entry name" value="TRYPSIN_SER"/>
    <property type="match status" value="1"/>
</dbReference>
<dbReference type="GO" id="GO:0009617">
    <property type="term" value="P:response to bacterium"/>
    <property type="evidence" value="ECO:0007669"/>
    <property type="project" value="TreeGrafter"/>
</dbReference>
<dbReference type="GO" id="GO:0006956">
    <property type="term" value="P:complement activation"/>
    <property type="evidence" value="ECO:0007669"/>
    <property type="project" value="TreeGrafter"/>
</dbReference>
<dbReference type="AlphaFoldDB" id="A0A9F2RER2"/>
<dbReference type="GO" id="GO:0070062">
    <property type="term" value="C:extracellular exosome"/>
    <property type="evidence" value="ECO:0007669"/>
    <property type="project" value="TreeGrafter"/>
</dbReference>
<dbReference type="Pfam" id="PF00089">
    <property type="entry name" value="Trypsin"/>
    <property type="match status" value="1"/>
</dbReference>
<dbReference type="InterPro" id="IPR009003">
    <property type="entry name" value="Peptidase_S1_PA"/>
</dbReference>
<dbReference type="Proteomes" id="UP000695026">
    <property type="component" value="Unplaced"/>
</dbReference>
<dbReference type="PROSITE" id="PS50240">
    <property type="entry name" value="TRYPSIN_DOM"/>
    <property type="match status" value="1"/>
</dbReference>
<dbReference type="GeneID" id="103060606"/>
<keyword evidence="5" id="KW-1185">Reference proteome</keyword>
<feature type="domain" description="Peptidase S1" evidence="4">
    <location>
        <begin position="1"/>
        <end position="112"/>
    </location>
</feature>
<evidence type="ECO:0000256" key="1">
    <source>
        <dbReference type="ARBA" id="ARBA00022659"/>
    </source>
</evidence>